<dbReference type="KEGG" id="mej:Q7A_1413"/>
<dbReference type="RefSeq" id="WP_014706616.1">
    <property type="nucleotide sequence ID" value="NC_017857.3"/>
</dbReference>
<keyword evidence="2" id="KW-1185">Reference proteome</keyword>
<protein>
    <submittedName>
        <fullName evidence="1">Glycosyl transferase, group 1</fullName>
    </submittedName>
</protein>
<dbReference type="SUPFAM" id="SSF53756">
    <property type="entry name" value="UDP-Glycosyltransferase/glycogen phosphorylase"/>
    <property type="match status" value="1"/>
</dbReference>
<reference evidence="1 2" key="2">
    <citation type="journal article" date="2013" name="Int. J. Syst. Evol. Microbiol.">
        <title>Methylophaga nitratireducenticrescens sp. nov. and Methylophaga frappieri sp. nov., isolated from the biofilm of the methanol-fed denitrification system treating the seawater at the Montreal Biodome.</title>
        <authorList>
            <person name="Villeneuve C."/>
            <person name="Martineau C."/>
            <person name="Mauffrey F."/>
            <person name="Villemur R."/>
        </authorList>
    </citation>
    <scope>NUCLEOTIDE SEQUENCE [LARGE SCALE GENOMIC DNA]</scope>
    <source>
        <strain evidence="1 2">JAM1</strain>
    </source>
</reference>
<dbReference type="eggNOG" id="COG0438">
    <property type="taxonomic scope" value="Bacteria"/>
</dbReference>
<reference evidence="1 2" key="1">
    <citation type="journal article" date="2012" name="J. Bacteriol.">
        <title>Complete genome sequences of Methylophaga sp. strain JAM1 and Methylophaga sp. strain JAM7.</title>
        <authorList>
            <person name="Villeneuve C."/>
            <person name="Martineau C."/>
            <person name="Mauffrey F."/>
            <person name="Villemur R."/>
        </authorList>
    </citation>
    <scope>NUCLEOTIDE SEQUENCE [LARGE SCALE GENOMIC DNA]</scope>
    <source>
        <strain evidence="1 2">JAM1</strain>
    </source>
</reference>
<sequence>MDEKLTFRLLACDARHITPYGIGYASDSIAIAMNNPKTKCSILSYFNDMGYDNTLRIPLFTNHLVYTFSRKLLSENRLHNLLTCKLMANLKNNEAVHFWTGCPHKLYVKAKKKNKLILHEAINTHQTSARQILESEYQSLGLGAFEGISESAIVVENQKLSISDYIFCPSPNVTRSMLENGVDPQKLIQTSYGLGEHQRHYPEKNNLQTDGLNGLFVGSGIVRKGIHLLLQYWRDADLSGNLVIIGSIDPAIEHIVKPYRDDPRFEFINFTTDIDQYFKKADVFMLPSLEEGSPLVTYLAIGAGLPCIVSPMGGDGVIRHGIEGYIIEPHDKEGWVSTLLSLAQQPSKRRELSMAAYERSEYFLWHNVGMRRADALMTRIGEKQ</sequence>
<dbReference type="Proteomes" id="UP000009144">
    <property type="component" value="Chromosome"/>
</dbReference>
<dbReference type="HOGENOM" id="CLU_009583_37_1_6"/>
<dbReference type="Pfam" id="PF13692">
    <property type="entry name" value="Glyco_trans_1_4"/>
    <property type="match status" value="1"/>
</dbReference>
<proteinExistence type="predicted"/>
<evidence type="ECO:0000313" key="1">
    <source>
        <dbReference type="EMBL" id="AFI84243.1"/>
    </source>
</evidence>
<gene>
    <name evidence="1" type="ordered locus">Q7A_1413</name>
</gene>
<dbReference type="PATRIC" id="fig|754476.3.peg.1397"/>
<dbReference type="STRING" id="754476.Q7A_1413"/>
<dbReference type="EMBL" id="CP003390">
    <property type="protein sequence ID" value="AFI84243.1"/>
    <property type="molecule type" value="Genomic_DNA"/>
</dbReference>
<dbReference type="OrthoDB" id="9775208at2"/>
<dbReference type="AlphaFoldDB" id="I1XIM4"/>
<dbReference type="Gene3D" id="3.40.50.2000">
    <property type="entry name" value="Glycogen Phosphorylase B"/>
    <property type="match status" value="2"/>
</dbReference>
<keyword evidence="1" id="KW-0808">Transferase</keyword>
<name>I1XIM4_METNJ</name>
<organism evidence="1 2">
    <name type="scientific">Methylophaga nitratireducenticrescens</name>
    <dbReference type="NCBI Taxonomy" id="754476"/>
    <lineage>
        <taxon>Bacteria</taxon>
        <taxon>Pseudomonadati</taxon>
        <taxon>Pseudomonadota</taxon>
        <taxon>Gammaproteobacteria</taxon>
        <taxon>Thiotrichales</taxon>
        <taxon>Piscirickettsiaceae</taxon>
        <taxon>Methylophaga</taxon>
    </lineage>
</organism>
<accession>I1XIM4</accession>
<dbReference type="PANTHER" id="PTHR12526">
    <property type="entry name" value="GLYCOSYLTRANSFERASE"/>
    <property type="match status" value="1"/>
</dbReference>
<evidence type="ECO:0000313" key="2">
    <source>
        <dbReference type="Proteomes" id="UP000009144"/>
    </source>
</evidence>
<dbReference type="GO" id="GO:0016740">
    <property type="term" value="F:transferase activity"/>
    <property type="evidence" value="ECO:0007669"/>
    <property type="project" value="UniProtKB-KW"/>
</dbReference>
<dbReference type="CDD" id="cd03801">
    <property type="entry name" value="GT4_PimA-like"/>
    <property type="match status" value="1"/>
</dbReference>